<dbReference type="STRING" id="1247936.BN2475_340099"/>
<proteinExistence type="predicted"/>
<evidence type="ECO:0000313" key="2">
    <source>
        <dbReference type="Proteomes" id="UP000187012"/>
    </source>
</evidence>
<dbReference type="EMBL" id="CYGX02000034">
    <property type="protein sequence ID" value="SIT42110.1"/>
    <property type="molecule type" value="Genomic_DNA"/>
</dbReference>
<dbReference type="Proteomes" id="UP000187012">
    <property type="component" value="Unassembled WGS sequence"/>
</dbReference>
<organism evidence="1 2">
    <name type="scientific">Paraburkholderia ribeironis</name>
    <dbReference type="NCBI Taxonomy" id="1247936"/>
    <lineage>
        <taxon>Bacteria</taxon>
        <taxon>Pseudomonadati</taxon>
        <taxon>Pseudomonadota</taxon>
        <taxon>Betaproteobacteria</taxon>
        <taxon>Burkholderiales</taxon>
        <taxon>Burkholderiaceae</taxon>
        <taxon>Paraburkholderia</taxon>
    </lineage>
</organism>
<keyword evidence="2" id="KW-1185">Reference proteome</keyword>
<gene>
    <name evidence="1" type="ORF">BN2475_340099</name>
</gene>
<name>A0A1N7S3Z1_9BURK</name>
<sequence length="67" mass="7261">MASGESGQAGKNENAEFIVMGSPFAATADDTNQHKRQRASERMRLTVTVAIASRGQRCEFSMIGRSI</sequence>
<evidence type="ECO:0000313" key="1">
    <source>
        <dbReference type="EMBL" id="SIT42110.1"/>
    </source>
</evidence>
<dbReference type="AlphaFoldDB" id="A0A1N7S3Z1"/>
<reference evidence="1 2" key="1">
    <citation type="submission" date="2016-12" db="EMBL/GenBank/DDBJ databases">
        <authorList>
            <person name="Song W.-J."/>
            <person name="Kurnit D.M."/>
        </authorList>
    </citation>
    <scope>NUCLEOTIDE SEQUENCE [LARGE SCALE GENOMIC DNA]</scope>
    <source>
        <strain evidence="1 2">STM7296</strain>
    </source>
</reference>
<accession>A0A1N7S3Z1</accession>
<protein>
    <submittedName>
        <fullName evidence="1">Uncharacterized protein</fullName>
    </submittedName>
</protein>